<feature type="compositionally biased region" description="Low complexity" evidence="3">
    <location>
        <begin position="105"/>
        <end position="121"/>
    </location>
</feature>
<feature type="region of interest" description="Disordered" evidence="3">
    <location>
        <begin position="104"/>
        <end position="143"/>
    </location>
</feature>
<name>A0ABV6VUH9_9ACTN</name>
<evidence type="ECO:0000256" key="2">
    <source>
        <dbReference type="ARBA" id="ARBA00023163"/>
    </source>
</evidence>
<proteinExistence type="predicted"/>
<organism evidence="6 7">
    <name type="scientific">Streptacidiphilus cavernicola</name>
    <dbReference type="NCBI Taxonomy" id="3342716"/>
    <lineage>
        <taxon>Bacteria</taxon>
        <taxon>Bacillati</taxon>
        <taxon>Actinomycetota</taxon>
        <taxon>Actinomycetes</taxon>
        <taxon>Kitasatosporales</taxon>
        <taxon>Streptomycetaceae</taxon>
        <taxon>Streptacidiphilus</taxon>
    </lineage>
</organism>
<feature type="compositionally biased region" description="Gly residues" evidence="3">
    <location>
        <begin position="122"/>
        <end position="143"/>
    </location>
</feature>
<keyword evidence="4" id="KW-0472">Membrane</keyword>
<feature type="compositionally biased region" description="Basic and acidic residues" evidence="3">
    <location>
        <begin position="199"/>
        <end position="217"/>
    </location>
</feature>
<dbReference type="RefSeq" id="WP_380535505.1">
    <property type="nucleotide sequence ID" value="NZ_JBHFAB010000007.1"/>
</dbReference>
<keyword evidence="7" id="KW-1185">Reference proteome</keyword>
<feature type="transmembrane region" description="Helical" evidence="4">
    <location>
        <begin position="232"/>
        <end position="254"/>
    </location>
</feature>
<evidence type="ECO:0000256" key="4">
    <source>
        <dbReference type="SAM" id="Phobius"/>
    </source>
</evidence>
<evidence type="ECO:0000313" key="7">
    <source>
        <dbReference type="Proteomes" id="UP001592531"/>
    </source>
</evidence>
<sequence>MSEQSRRARPQDLAVEMVELRVARPSTATAVPPVPVEGHLGDRLAAFVDGELDHDARERVQSHLATCDACLGRAEEERRVKSRISAAPPPDPSALFMSRLMSIAGDSDQQPPSSGPQQPRRGFGGSAFGGGATGGFGGTTGGWGSNGLGGGRFGSGALGAEHPLPGVDPRAERRLPFQDQAGPIAARLRSGFAPAASADYRDDSPQRLTEREQDRTRRAAAPRPSAARGRRFAFAAAGAFSVAAVALGGAITGVTAAEPTVDEPYGNVAPVADTSPGAQGGADRSRGGQLAYGVPADVPAYIPTYNSQYEAQYGGQFGPGAPAASATALPTGYAAAGAAVR</sequence>
<keyword evidence="4" id="KW-1133">Transmembrane helix</keyword>
<dbReference type="Gene3D" id="1.10.10.1320">
    <property type="entry name" value="Anti-sigma factor, zinc-finger domain"/>
    <property type="match status" value="1"/>
</dbReference>
<feature type="region of interest" description="Disordered" evidence="3">
    <location>
        <begin position="195"/>
        <end position="227"/>
    </location>
</feature>
<dbReference type="Proteomes" id="UP001592531">
    <property type="component" value="Unassembled WGS sequence"/>
</dbReference>
<keyword evidence="1" id="KW-0805">Transcription regulation</keyword>
<dbReference type="InterPro" id="IPR027383">
    <property type="entry name" value="Znf_put"/>
</dbReference>
<evidence type="ECO:0000256" key="1">
    <source>
        <dbReference type="ARBA" id="ARBA00023015"/>
    </source>
</evidence>
<reference evidence="6 7" key="1">
    <citation type="submission" date="2024-09" db="EMBL/GenBank/DDBJ databases">
        <authorList>
            <person name="Lee S.D."/>
        </authorList>
    </citation>
    <scope>NUCLEOTIDE SEQUENCE [LARGE SCALE GENOMIC DNA]</scope>
    <source>
        <strain evidence="6 7">N8-3</strain>
    </source>
</reference>
<comment type="caution">
    <text evidence="6">The sequence shown here is derived from an EMBL/GenBank/DDBJ whole genome shotgun (WGS) entry which is preliminary data.</text>
</comment>
<gene>
    <name evidence="6" type="ORF">ACEZDE_12235</name>
</gene>
<feature type="domain" description="Putative zinc-finger" evidence="5">
    <location>
        <begin position="42"/>
        <end position="70"/>
    </location>
</feature>
<accession>A0ABV6VUH9</accession>
<evidence type="ECO:0000259" key="5">
    <source>
        <dbReference type="Pfam" id="PF13490"/>
    </source>
</evidence>
<protein>
    <submittedName>
        <fullName evidence="6">Anti-sigma factor</fullName>
    </submittedName>
</protein>
<evidence type="ECO:0000256" key="3">
    <source>
        <dbReference type="SAM" id="MobiDB-lite"/>
    </source>
</evidence>
<keyword evidence="4" id="KW-0812">Transmembrane</keyword>
<dbReference type="Pfam" id="PF13490">
    <property type="entry name" value="zf-HC2"/>
    <property type="match status" value="1"/>
</dbReference>
<keyword evidence="2" id="KW-0804">Transcription</keyword>
<dbReference type="InterPro" id="IPR041916">
    <property type="entry name" value="Anti_sigma_zinc_sf"/>
</dbReference>
<dbReference type="EMBL" id="JBHFAB010000007">
    <property type="protein sequence ID" value="MFC1417414.1"/>
    <property type="molecule type" value="Genomic_DNA"/>
</dbReference>
<evidence type="ECO:0000313" key="6">
    <source>
        <dbReference type="EMBL" id="MFC1417414.1"/>
    </source>
</evidence>